<keyword evidence="2" id="KW-1185">Reference proteome</keyword>
<name>A0AA40AWX3_9PEZI</name>
<accession>A0AA40AWX3</accession>
<reference evidence="1" key="1">
    <citation type="submission" date="2023-06" db="EMBL/GenBank/DDBJ databases">
        <title>Genome-scale phylogeny and comparative genomics of the fungal order Sordariales.</title>
        <authorList>
            <consortium name="Lawrence Berkeley National Laboratory"/>
            <person name="Hensen N."/>
            <person name="Bonometti L."/>
            <person name="Westerberg I."/>
            <person name="Brannstrom I.O."/>
            <person name="Guillou S."/>
            <person name="Cros-Aarteil S."/>
            <person name="Calhoun S."/>
            <person name="Haridas S."/>
            <person name="Kuo A."/>
            <person name="Mondo S."/>
            <person name="Pangilinan J."/>
            <person name="Riley R."/>
            <person name="LaButti K."/>
            <person name="Andreopoulos B."/>
            <person name="Lipzen A."/>
            <person name="Chen C."/>
            <person name="Yanf M."/>
            <person name="Daum C."/>
            <person name="Ng V."/>
            <person name="Clum A."/>
            <person name="Steindorff A."/>
            <person name="Ohm R."/>
            <person name="Martin F."/>
            <person name="Silar P."/>
            <person name="Natvig D."/>
            <person name="Lalanne C."/>
            <person name="Gautier V."/>
            <person name="Ament-velasquez S.L."/>
            <person name="Kruys A."/>
            <person name="Hutchinson M.I."/>
            <person name="Powell A.J."/>
            <person name="Barry K."/>
            <person name="Miller A.N."/>
            <person name="Grigoriev I.V."/>
            <person name="Debuchy R."/>
            <person name="Gladieux P."/>
            <person name="Thoren M.H."/>
            <person name="Johannesson H."/>
        </authorList>
    </citation>
    <scope>NUCLEOTIDE SEQUENCE</scope>
    <source>
        <strain evidence="1">SMH2392-1A</strain>
    </source>
</reference>
<evidence type="ECO:0008006" key="3">
    <source>
        <dbReference type="Google" id="ProtNLM"/>
    </source>
</evidence>
<sequence>MAASFFSRTVTKRIIAGGAAVGGTGVAVNQLSGPSLAHTAAEAKAQFETSWGYLNVVKLPDNWTGKVFRIRNDYPKLPGTFDIEAPWLDIDYKEDPLEYCARVKLYCWEGNVNSEFDVHKNPIRPWYHAPWMHWNDNGREPVHGLTFERPTKAGELSDKQETVVQAWAVGFYNWIGAATFGEIWEDPAKPNWETGVSFRPGTCVFKILMTEANETQLFNLKDAPTMQAFIATPDSVKKNNASERKTTPTDLRLLQVDFAVRDDRSPIGWVFGTFMYDGSLTQHKNTWDRIIPVGIMWGNDPNLTKQDYADGKRPVESWINPVADDLKKRLGGTRASSPWGVSGRLNGPVDNFKSACTSCHSTAENYPDGSVSMIPPDTCEAELWFRNLLAPKQSFTRCKATGDYSLQLMTGYNNYLKWDGVQQGFKHKVKVSIPFSAAKKREAAIDAKRAPLRSQE</sequence>
<comment type="caution">
    <text evidence="1">The sequence shown here is derived from an EMBL/GenBank/DDBJ whole genome shotgun (WGS) entry which is preliminary data.</text>
</comment>
<organism evidence="1 2">
    <name type="scientific">Lasiosphaeria miniovina</name>
    <dbReference type="NCBI Taxonomy" id="1954250"/>
    <lineage>
        <taxon>Eukaryota</taxon>
        <taxon>Fungi</taxon>
        <taxon>Dikarya</taxon>
        <taxon>Ascomycota</taxon>
        <taxon>Pezizomycotina</taxon>
        <taxon>Sordariomycetes</taxon>
        <taxon>Sordariomycetidae</taxon>
        <taxon>Sordariales</taxon>
        <taxon>Lasiosphaeriaceae</taxon>
        <taxon>Lasiosphaeria</taxon>
    </lineage>
</organism>
<evidence type="ECO:0000313" key="1">
    <source>
        <dbReference type="EMBL" id="KAK0723519.1"/>
    </source>
</evidence>
<dbReference type="AlphaFoldDB" id="A0AA40AWX3"/>
<gene>
    <name evidence="1" type="ORF">B0T26DRAFT_853177</name>
</gene>
<dbReference type="RefSeq" id="XP_060299443.1">
    <property type="nucleotide sequence ID" value="XM_060447665.1"/>
</dbReference>
<dbReference type="EMBL" id="JAUIRO010000003">
    <property type="protein sequence ID" value="KAK0723519.1"/>
    <property type="molecule type" value="Genomic_DNA"/>
</dbReference>
<evidence type="ECO:0000313" key="2">
    <source>
        <dbReference type="Proteomes" id="UP001172101"/>
    </source>
</evidence>
<proteinExistence type="predicted"/>
<dbReference type="GeneID" id="85330935"/>
<dbReference type="Proteomes" id="UP001172101">
    <property type="component" value="Unassembled WGS sequence"/>
</dbReference>
<protein>
    <recommendedName>
        <fullName evidence="3">Cytochrome c domain-containing protein</fullName>
    </recommendedName>
</protein>